<feature type="region of interest" description="Disordered" evidence="1">
    <location>
        <begin position="80"/>
        <end position="117"/>
    </location>
</feature>
<evidence type="ECO:0000259" key="2">
    <source>
        <dbReference type="Pfam" id="PF20499"/>
    </source>
</evidence>
<sequence>MEGFAVTRAVLLIQLRPVDPAAEGVSGLRSSTASCSASEGSGARPASEGSCVWLLSVELARPVTAQEPSDADLLVESVELDTEAPTSSAPEVLAPPQRSLPTAEPEKQPSQTQPVPTAEVLLPESWKQTLPRERHQWVNWALFTREQSGRPALTKNLCLWWWPPGPRLVYAQPSSSPDAFFHSRLFLWMPYRMWAFKLPCAQPECRRLGHKLTACGLYKTVQRVPGVPLLHRQQWLAKSSEYLYVLRKFLALGTDPCTITITRQLPPMVPVYAQDMLSQLEEMKARATSAYGDVLKMDSTKKVTKGCKRGE</sequence>
<dbReference type="PANTHER" id="PTHR24401:SF29">
    <property type="entry name" value="SI:CH211-243P7.3-RELATED"/>
    <property type="match status" value="1"/>
</dbReference>
<proteinExistence type="predicted"/>
<dbReference type="InterPro" id="IPR046616">
    <property type="entry name" value="DUF6729"/>
</dbReference>
<dbReference type="Pfam" id="PF20499">
    <property type="entry name" value="DUF6729"/>
    <property type="match status" value="1"/>
</dbReference>
<keyword evidence="4" id="KW-1185">Reference proteome</keyword>
<feature type="region of interest" description="Disordered" evidence="1">
    <location>
        <begin position="22"/>
        <end position="47"/>
    </location>
</feature>
<evidence type="ECO:0000256" key="1">
    <source>
        <dbReference type="SAM" id="MobiDB-lite"/>
    </source>
</evidence>
<dbReference type="AlphaFoldDB" id="A0AAD8YX57"/>
<name>A0AAD8YX57_9TELE</name>
<dbReference type="EMBL" id="JAROKS010000023">
    <property type="protein sequence ID" value="KAK1787449.1"/>
    <property type="molecule type" value="Genomic_DNA"/>
</dbReference>
<dbReference type="Proteomes" id="UP001239994">
    <property type="component" value="Unassembled WGS sequence"/>
</dbReference>
<evidence type="ECO:0000313" key="4">
    <source>
        <dbReference type="Proteomes" id="UP001239994"/>
    </source>
</evidence>
<evidence type="ECO:0000313" key="3">
    <source>
        <dbReference type="EMBL" id="KAK1787449.1"/>
    </source>
</evidence>
<accession>A0AAD8YX57</accession>
<organism evidence="3 4">
    <name type="scientific">Electrophorus voltai</name>
    <dbReference type="NCBI Taxonomy" id="2609070"/>
    <lineage>
        <taxon>Eukaryota</taxon>
        <taxon>Metazoa</taxon>
        <taxon>Chordata</taxon>
        <taxon>Craniata</taxon>
        <taxon>Vertebrata</taxon>
        <taxon>Euteleostomi</taxon>
        <taxon>Actinopterygii</taxon>
        <taxon>Neopterygii</taxon>
        <taxon>Teleostei</taxon>
        <taxon>Ostariophysi</taxon>
        <taxon>Gymnotiformes</taxon>
        <taxon>Gymnotoidei</taxon>
        <taxon>Gymnotidae</taxon>
        <taxon>Electrophorus</taxon>
    </lineage>
</organism>
<feature type="compositionally biased region" description="Low complexity" evidence="1">
    <location>
        <begin position="26"/>
        <end position="43"/>
    </location>
</feature>
<comment type="caution">
    <text evidence="3">The sequence shown here is derived from an EMBL/GenBank/DDBJ whole genome shotgun (WGS) entry which is preliminary data.</text>
</comment>
<dbReference type="PANTHER" id="PTHR24401">
    <property type="entry name" value="SI:CH211-243P7.3-RELATED"/>
    <property type="match status" value="1"/>
</dbReference>
<gene>
    <name evidence="3" type="ORF">P4O66_002927</name>
</gene>
<reference evidence="3" key="1">
    <citation type="submission" date="2023-03" db="EMBL/GenBank/DDBJ databases">
        <title>Electrophorus voltai genome.</title>
        <authorList>
            <person name="Bian C."/>
        </authorList>
    </citation>
    <scope>NUCLEOTIDE SEQUENCE</scope>
    <source>
        <strain evidence="3">CB-2022</strain>
        <tissue evidence="3">Muscle</tissue>
    </source>
</reference>
<protein>
    <recommendedName>
        <fullName evidence="2">DUF6729 domain-containing protein</fullName>
    </recommendedName>
</protein>
<feature type="domain" description="DUF6729" evidence="2">
    <location>
        <begin position="126"/>
        <end position="224"/>
    </location>
</feature>